<proteinExistence type="predicted"/>
<comment type="caution">
    <text evidence="1">The sequence shown here is derived from an EMBL/GenBank/DDBJ whole genome shotgun (WGS) entry which is preliminary data.</text>
</comment>
<sequence length="336" mass="37404">MPIQQAGHDDQVAIIYGSGRAGSLFSAARTEDSDKTSTEDVSSELLRVAPSAPALPRTPTPVQETIEVNETFSDALAFMALDPKTAFSPEHCKQKVIRKWLLYLHDDILESVKELNNGRLPLRYPGAADPVKDARDAMVHAEKLLSAGVIYALSPTSAGGEAPTNVEERFNFMYHVMSRCPQLMIDMLFSAFMLSRGMIVYKRRTPEGKPKHRTEGTLQKIIGLANNVKRAAQRIELEKEHQLLHLCSAVYKEAKNLGVDIRPDSPHAIRCALEQAKLVGAMKTDVMFGLLDSYQMRLQQFAPLPEAARRLMTLNIAEDLREDIQVHCGLEVQILT</sequence>
<dbReference type="Proteomes" id="UP000620104">
    <property type="component" value="Unassembled WGS sequence"/>
</dbReference>
<dbReference type="AlphaFoldDB" id="A0A8H3YE53"/>
<name>A0A8H3YE53_9TREE</name>
<evidence type="ECO:0000313" key="2">
    <source>
        <dbReference type="Proteomes" id="UP000620104"/>
    </source>
</evidence>
<accession>A0A8H3YE53</accession>
<organism evidence="1 2">
    <name type="scientific">Naganishia liquefaciens</name>
    <dbReference type="NCBI Taxonomy" id="104408"/>
    <lineage>
        <taxon>Eukaryota</taxon>
        <taxon>Fungi</taxon>
        <taxon>Dikarya</taxon>
        <taxon>Basidiomycota</taxon>
        <taxon>Agaricomycotina</taxon>
        <taxon>Tremellomycetes</taxon>
        <taxon>Filobasidiales</taxon>
        <taxon>Filobasidiaceae</taxon>
        <taxon>Naganishia</taxon>
    </lineage>
</organism>
<dbReference type="OrthoDB" id="2583939at2759"/>
<dbReference type="EMBL" id="BLZA01000009">
    <property type="protein sequence ID" value="GHJ84912.1"/>
    <property type="molecule type" value="Genomic_DNA"/>
</dbReference>
<reference evidence="1" key="1">
    <citation type="submission" date="2020-07" db="EMBL/GenBank/DDBJ databases">
        <title>Draft Genome Sequence of a Deep-Sea Yeast, Naganishia (Cryptococcus) liquefaciens strain N6.</title>
        <authorList>
            <person name="Han Y.W."/>
            <person name="Kajitani R."/>
            <person name="Morimoto H."/>
            <person name="Parhat M."/>
            <person name="Tsubouchi H."/>
            <person name="Bakenova O."/>
            <person name="Ogata M."/>
            <person name="Argunhan B."/>
            <person name="Aoki R."/>
            <person name="Kajiwara S."/>
            <person name="Itoh T."/>
            <person name="Iwasaki H."/>
        </authorList>
    </citation>
    <scope>NUCLEOTIDE SEQUENCE</scope>
    <source>
        <strain evidence="1">N6</strain>
    </source>
</reference>
<evidence type="ECO:0000313" key="1">
    <source>
        <dbReference type="EMBL" id="GHJ84912.1"/>
    </source>
</evidence>
<gene>
    <name evidence="1" type="ORF">NliqN6_1314</name>
</gene>
<keyword evidence="2" id="KW-1185">Reference proteome</keyword>
<protein>
    <submittedName>
        <fullName evidence="1">Uncharacterized protein</fullName>
    </submittedName>
</protein>